<evidence type="ECO:0000256" key="7">
    <source>
        <dbReference type="SAM" id="Phobius"/>
    </source>
</evidence>
<name>A0A371HLQ9_MUCPR</name>
<keyword evidence="6" id="KW-0695">RNA-directed DNA polymerase</keyword>
<keyword evidence="7" id="KW-0812">Transmembrane</keyword>
<feature type="transmembrane region" description="Helical" evidence="7">
    <location>
        <begin position="25"/>
        <end position="45"/>
    </location>
</feature>
<proteinExistence type="predicted"/>
<organism evidence="9 10">
    <name type="scientific">Mucuna pruriens</name>
    <name type="common">Velvet bean</name>
    <name type="synonym">Dolichos pruriens</name>
    <dbReference type="NCBI Taxonomy" id="157652"/>
    <lineage>
        <taxon>Eukaryota</taxon>
        <taxon>Viridiplantae</taxon>
        <taxon>Streptophyta</taxon>
        <taxon>Embryophyta</taxon>
        <taxon>Tracheophyta</taxon>
        <taxon>Spermatophyta</taxon>
        <taxon>Magnoliopsida</taxon>
        <taxon>eudicotyledons</taxon>
        <taxon>Gunneridae</taxon>
        <taxon>Pentapetalae</taxon>
        <taxon>rosids</taxon>
        <taxon>fabids</taxon>
        <taxon>Fabales</taxon>
        <taxon>Fabaceae</taxon>
        <taxon>Papilionoideae</taxon>
        <taxon>50 kb inversion clade</taxon>
        <taxon>NPAAA clade</taxon>
        <taxon>indigoferoid/millettioid clade</taxon>
        <taxon>Phaseoleae</taxon>
        <taxon>Mucuna</taxon>
    </lineage>
</organism>
<evidence type="ECO:0000256" key="5">
    <source>
        <dbReference type="ARBA" id="ARBA00022801"/>
    </source>
</evidence>
<keyword evidence="3" id="KW-0540">Nuclease</keyword>
<dbReference type="GO" id="GO:0016787">
    <property type="term" value="F:hydrolase activity"/>
    <property type="evidence" value="ECO:0007669"/>
    <property type="project" value="UniProtKB-KW"/>
</dbReference>
<evidence type="ECO:0000259" key="8">
    <source>
        <dbReference type="Pfam" id="PF17917"/>
    </source>
</evidence>
<dbReference type="InterPro" id="IPR041373">
    <property type="entry name" value="RT_RNaseH"/>
</dbReference>
<protein>
    <submittedName>
        <fullName evidence="9">Retrovirus-related Pol polyprotein from transposon 17.6</fullName>
    </submittedName>
</protein>
<feature type="domain" description="Reverse transcriptase RNase H-like" evidence="8">
    <location>
        <begin position="6"/>
        <end position="64"/>
    </location>
</feature>
<dbReference type="Pfam" id="PF17917">
    <property type="entry name" value="RT_RNaseH"/>
    <property type="match status" value="1"/>
</dbReference>
<evidence type="ECO:0000256" key="1">
    <source>
        <dbReference type="ARBA" id="ARBA00022679"/>
    </source>
</evidence>
<dbReference type="AlphaFoldDB" id="A0A371HLQ9"/>
<dbReference type="GO" id="GO:0004519">
    <property type="term" value="F:endonuclease activity"/>
    <property type="evidence" value="ECO:0007669"/>
    <property type="project" value="UniProtKB-KW"/>
</dbReference>
<dbReference type="PANTHER" id="PTHR34072:SF57">
    <property type="entry name" value="RNA-DIRECTED DNA POLYMERASE"/>
    <property type="match status" value="1"/>
</dbReference>
<evidence type="ECO:0000256" key="2">
    <source>
        <dbReference type="ARBA" id="ARBA00022695"/>
    </source>
</evidence>
<evidence type="ECO:0000256" key="6">
    <source>
        <dbReference type="ARBA" id="ARBA00022918"/>
    </source>
</evidence>
<keyword evidence="7" id="KW-1133">Transmembrane helix</keyword>
<keyword evidence="2" id="KW-0548">Nucleotidyltransferase</keyword>
<evidence type="ECO:0000256" key="3">
    <source>
        <dbReference type="ARBA" id="ARBA00022722"/>
    </source>
</evidence>
<evidence type="ECO:0000313" key="9">
    <source>
        <dbReference type="EMBL" id="RDY03664.1"/>
    </source>
</evidence>
<reference evidence="9" key="1">
    <citation type="submission" date="2018-05" db="EMBL/GenBank/DDBJ databases">
        <title>Draft genome of Mucuna pruriens seed.</title>
        <authorList>
            <person name="Nnadi N.E."/>
            <person name="Vos R."/>
            <person name="Hasami M.H."/>
            <person name="Devisetty U.K."/>
            <person name="Aguiy J.C."/>
        </authorList>
    </citation>
    <scope>NUCLEOTIDE SEQUENCE [LARGE SCALE GENOMIC DNA]</scope>
    <source>
        <strain evidence="9">JCA_2017</strain>
    </source>
</reference>
<dbReference type="GO" id="GO:0003964">
    <property type="term" value="F:RNA-directed DNA polymerase activity"/>
    <property type="evidence" value="ECO:0007669"/>
    <property type="project" value="UniProtKB-KW"/>
</dbReference>
<keyword evidence="10" id="KW-1185">Reference proteome</keyword>
<dbReference type="InterPro" id="IPR043502">
    <property type="entry name" value="DNA/RNA_pol_sf"/>
</dbReference>
<dbReference type="SUPFAM" id="SSF56672">
    <property type="entry name" value="DNA/RNA polymerases"/>
    <property type="match status" value="1"/>
</dbReference>
<keyword evidence="5" id="KW-0378">Hydrolase</keyword>
<dbReference type="EMBL" id="QJKJ01002242">
    <property type="protein sequence ID" value="RDY03664.1"/>
    <property type="molecule type" value="Genomic_DNA"/>
</dbReference>
<keyword evidence="1" id="KW-0808">Transferase</keyword>
<sequence>MRLEQWIWPKKELLEIVFALDKFCAYLLGSKIVIFSYHVALRFLLKKPDTRPRLIWWMLLLQEFDIEIKDKKGAKNSIINHLSRIERESDRMPIRDEFPNEQLLQLNKITPWFADICNFIVASQFPLEASHCTKRNLRVMPNTTYGMIHIFGDSTIIKSFIGAFRISRSN</sequence>
<accession>A0A371HLQ9</accession>
<dbReference type="Proteomes" id="UP000257109">
    <property type="component" value="Unassembled WGS sequence"/>
</dbReference>
<evidence type="ECO:0000313" key="10">
    <source>
        <dbReference type="Proteomes" id="UP000257109"/>
    </source>
</evidence>
<comment type="caution">
    <text evidence="9">The sequence shown here is derived from an EMBL/GenBank/DDBJ whole genome shotgun (WGS) entry which is preliminary data.</text>
</comment>
<keyword evidence="4" id="KW-0255">Endonuclease</keyword>
<keyword evidence="7" id="KW-0472">Membrane</keyword>
<dbReference type="PANTHER" id="PTHR34072">
    <property type="entry name" value="ENZYMATIC POLYPROTEIN-RELATED"/>
    <property type="match status" value="1"/>
</dbReference>
<evidence type="ECO:0000256" key="4">
    <source>
        <dbReference type="ARBA" id="ARBA00022759"/>
    </source>
</evidence>
<gene>
    <name evidence="9" type="primary">pol</name>
    <name evidence="9" type="ORF">CR513_12732</name>
</gene>
<feature type="non-terminal residue" evidence="9">
    <location>
        <position position="1"/>
    </location>
</feature>